<dbReference type="SMART" id="SM00481">
    <property type="entry name" value="POLIIIAc"/>
    <property type="match status" value="1"/>
</dbReference>
<dbReference type="Gene3D" id="3.20.20.140">
    <property type="entry name" value="Metal-dependent hydrolases"/>
    <property type="match status" value="1"/>
</dbReference>
<dbReference type="EMBL" id="CP020570">
    <property type="protein sequence ID" value="ARF64128.1"/>
    <property type="molecule type" value="Genomic_DNA"/>
</dbReference>
<dbReference type="PANTHER" id="PTHR42924">
    <property type="entry name" value="EXONUCLEASE"/>
    <property type="match status" value="1"/>
</dbReference>
<dbReference type="InterPro" id="IPR052018">
    <property type="entry name" value="PHP_domain"/>
</dbReference>
<dbReference type="InterPro" id="IPR003141">
    <property type="entry name" value="Pol/His_phosphatase_N"/>
</dbReference>
<dbReference type="OrthoDB" id="9804333at2"/>
<accession>A0A1V0UGN7</accession>
<feature type="domain" description="Polymerase/histidinol phosphatase N-terminal" evidence="1">
    <location>
        <begin position="3"/>
        <end position="67"/>
    </location>
</feature>
<dbReference type="RefSeq" id="WP_083193259.1">
    <property type="nucleotide sequence ID" value="NZ_CP020570.1"/>
</dbReference>
<sequence length="288" mass="30184">MRIDLHTHSTASDGTDTPAELVANAAAAGLDVIALTDHDTVGGHREAVDALPEGLTLVTGAELSCRVDGVSMHLLAYLFDPADAELAQARERVRDDRVPRAREMIRKLRALDVPVTWEQVARIAGDGSVGRPHVAAALVELGVVPTVSDAFTREWLGHGGRASAAKHELDPFDAVRLVKAAGGVTVFAHPAAVKRGAVVPESTIAALAAAGLDGIEVDHLDHDAPARARLRGLARELDLLTTGSSDYHGSRKPIELGACTTDPEVYGEITRRATGAFPVPGAGGAVRR</sequence>
<proteinExistence type="predicted"/>
<dbReference type="AlphaFoldDB" id="A0A1V0UGN7"/>
<organism evidence="2 3">
    <name type="scientific">Streptomyces violaceoruber</name>
    <dbReference type="NCBI Taxonomy" id="1935"/>
    <lineage>
        <taxon>Bacteria</taxon>
        <taxon>Bacillati</taxon>
        <taxon>Actinomycetota</taxon>
        <taxon>Actinomycetes</taxon>
        <taxon>Kitasatosporales</taxon>
        <taxon>Streptomycetaceae</taxon>
        <taxon>Streptomyces</taxon>
        <taxon>Streptomyces violaceoruber group</taxon>
    </lineage>
</organism>
<dbReference type="SUPFAM" id="SSF89550">
    <property type="entry name" value="PHP domain-like"/>
    <property type="match status" value="1"/>
</dbReference>
<dbReference type="KEGG" id="svu:B1H20_24175"/>
<dbReference type="GO" id="GO:0035312">
    <property type="term" value="F:5'-3' DNA exonuclease activity"/>
    <property type="evidence" value="ECO:0007669"/>
    <property type="project" value="TreeGrafter"/>
</dbReference>
<dbReference type="Proteomes" id="UP000192445">
    <property type="component" value="Chromosome"/>
</dbReference>
<dbReference type="STRING" id="1935.B1H20_24175"/>
<protein>
    <submittedName>
        <fullName evidence="2">Phosphatase</fullName>
    </submittedName>
</protein>
<evidence type="ECO:0000313" key="2">
    <source>
        <dbReference type="EMBL" id="ARF64128.1"/>
    </source>
</evidence>
<evidence type="ECO:0000313" key="3">
    <source>
        <dbReference type="Proteomes" id="UP000192445"/>
    </source>
</evidence>
<gene>
    <name evidence="2" type="ORF">B1H20_24175</name>
</gene>
<dbReference type="CDD" id="cd07438">
    <property type="entry name" value="PHP_HisPPase_AMP"/>
    <property type="match status" value="1"/>
</dbReference>
<dbReference type="PANTHER" id="PTHR42924:SF3">
    <property type="entry name" value="POLYMERASE_HISTIDINOL PHOSPHATASE N-TERMINAL DOMAIN-CONTAINING PROTEIN"/>
    <property type="match status" value="1"/>
</dbReference>
<dbReference type="GO" id="GO:0004534">
    <property type="term" value="F:5'-3' RNA exonuclease activity"/>
    <property type="evidence" value="ECO:0007669"/>
    <property type="project" value="TreeGrafter"/>
</dbReference>
<evidence type="ECO:0000259" key="1">
    <source>
        <dbReference type="SMART" id="SM00481"/>
    </source>
</evidence>
<name>A0A1V0UGN7_STRVN</name>
<dbReference type="Pfam" id="PF02811">
    <property type="entry name" value="PHP"/>
    <property type="match status" value="1"/>
</dbReference>
<dbReference type="InterPro" id="IPR004013">
    <property type="entry name" value="PHP_dom"/>
</dbReference>
<reference evidence="2 3" key="1">
    <citation type="submission" date="2017-03" db="EMBL/GenBank/DDBJ databases">
        <title>Complete Genome Sequence of a natural compounds producer, Streptomyces violaceus S21.</title>
        <authorList>
            <person name="Zhong C."/>
            <person name="Zhao Z."/>
            <person name="Fu J."/>
            <person name="Zong G."/>
            <person name="Qin R."/>
            <person name="Cao G."/>
        </authorList>
    </citation>
    <scope>NUCLEOTIDE SEQUENCE [LARGE SCALE GENOMIC DNA]</scope>
    <source>
        <strain evidence="2 3">S21</strain>
    </source>
</reference>
<dbReference type="Gene3D" id="1.10.150.650">
    <property type="match status" value="1"/>
</dbReference>
<dbReference type="InterPro" id="IPR016195">
    <property type="entry name" value="Pol/histidinol_Pase-like"/>
</dbReference>